<sequence>MNQQETLAWVLDLLPGEPTVASHQVGPSFPAVTVAELSVESDATPSRPETVAMTLNASQLDPQLETEDGSDLRVEFITITSGHTDTAGQLLAAAFAMIAEDPRVRTPQPGTFLPHLGAHVDPTITAKHGLLLAPFVWAEGVPHVHEVTSGGKRSKDKSDKEFEFTHPGRLTVPAQLVMLNDEEYRIALTEGLNAVQDHIAAQGIDLNDVWRVPAEL</sequence>
<evidence type="ECO:0008006" key="3">
    <source>
        <dbReference type="Google" id="ProtNLM"/>
    </source>
</evidence>
<organism evidence="1 2">
    <name type="scientific">Corynebacterium urogenitale</name>
    <dbReference type="NCBI Taxonomy" id="2487892"/>
    <lineage>
        <taxon>Bacteria</taxon>
        <taxon>Bacillati</taxon>
        <taxon>Actinomycetota</taxon>
        <taxon>Actinomycetes</taxon>
        <taxon>Mycobacteriales</taxon>
        <taxon>Corynebacteriaceae</taxon>
        <taxon>Corynebacterium</taxon>
    </lineage>
</organism>
<dbReference type="Proteomes" id="UP000326711">
    <property type="component" value="Chromosome"/>
</dbReference>
<dbReference type="EMBL" id="CP045032">
    <property type="protein sequence ID" value="QFQ03325.1"/>
    <property type="molecule type" value="Genomic_DNA"/>
</dbReference>
<dbReference type="OrthoDB" id="4426448at2"/>
<evidence type="ECO:0000313" key="2">
    <source>
        <dbReference type="Proteomes" id="UP000326711"/>
    </source>
</evidence>
<gene>
    <name evidence="1" type="ORF">CUROG_09925</name>
</gene>
<dbReference type="KEGG" id="cuo:CUROG_09925"/>
<dbReference type="RefSeq" id="WP_151903577.1">
    <property type="nucleotide sequence ID" value="NZ_CP045032.1"/>
</dbReference>
<proteinExistence type="predicted"/>
<evidence type="ECO:0000313" key="1">
    <source>
        <dbReference type="EMBL" id="QFQ03325.1"/>
    </source>
</evidence>
<name>A0A5J6ZC93_9CORY</name>
<reference evidence="2" key="1">
    <citation type="submission" date="2019-10" db="EMBL/GenBank/DDBJ databases">
        <title>Complete genome sequence of Corynebacterium urogenitalis DSM 108747, isolated from the genital tract of a cow.</title>
        <authorList>
            <person name="Ruckert C."/>
            <person name="Ballas P."/>
            <person name="Wagener K."/>
            <person name="Drillich M."/>
            <person name="Kaempfer P."/>
            <person name="Busse H.-J."/>
            <person name="Ehling-Schulz M."/>
        </authorList>
    </citation>
    <scope>NUCLEOTIDE SEQUENCE [LARGE SCALE GENOMIC DNA]</scope>
    <source>
        <strain evidence="2">LMM 1652</strain>
    </source>
</reference>
<protein>
    <recommendedName>
        <fullName evidence="3">Suppressor of fused protein (SUFU)</fullName>
    </recommendedName>
</protein>
<accession>A0A5J6ZC93</accession>
<dbReference type="AlphaFoldDB" id="A0A5J6ZC93"/>
<keyword evidence="2" id="KW-1185">Reference proteome</keyword>